<keyword evidence="6" id="KW-1185">Reference proteome</keyword>
<keyword evidence="1" id="KW-0805">Transcription regulation</keyword>
<evidence type="ECO:0000256" key="2">
    <source>
        <dbReference type="ARBA" id="ARBA00023125"/>
    </source>
</evidence>
<dbReference type="InterPro" id="IPR009057">
    <property type="entry name" value="Homeodomain-like_sf"/>
</dbReference>
<evidence type="ECO:0000313" key="5">
    <source>
        <dbReference type="EMBL" id="ANC31800.1"/>
    </source>
</evidence>
<dbReference type="PANTHER" id="PTHR43130:SF3">
    <property type="entry name" value="HTH-TYPE TRANSCRIPTIONAL REGULATOR RV1931C"/>
    <property type="match status" value="1"/>
</dbReference>
<dbReference type="GO" id="GO:0043565">
    <property type="term" value="F:sequence-specific DNA binding"/>
    <property type="evidence" value="ECO:0007669"/>
    <property type="project" value="InterPro"/>
</dbReference>
<dbReference type="PROSITE" id="PS00041">
    <property type="entry name" value="HTH_ARAC_FAMILY_1"/>
    <property type="match status" value="1"/>
</dbReference>
<dbReference type="PROSITE" id="PS01124">
    <property type="entry name" value="HTH_ARAC_FAMILY_2"/>
    <property type="match status" value="1"/>
</dbReference>
<dbReference type="InterPro" id="IPR018062">
    <property type="entry name" value="HTH_AraC-typ_CS"/>
</dbReference>
<dbReference type="SUPFAM" id="SSF52317">
    <property type="entry name" value="Class I glutamine amidotransferase-like"/>
    <property type="match status" value="1"/>
</dbReference>
<organism evidence="5 6">
    <name type="scientific">Isoptericola dokdonensis DS-3</name>
    <dbReference type="NCBI Taxonomy" id="1300344"/>
    <lineage>
        <taxon>Bacteria</taxon>
        <taxon>Bacillati</taxon>
        <taxon>Actinomycetota</taxon>
        <taxon>Actinomycetes</taxon>
        <taxon>Micrococcales</taxon>
        <taxon>Promicromonosporaceae</taxon>
        <taxon>Isoptericola</taxon>
    </lineage>
</organism>
<dbReference type="CDD" id="cd03137">
    <property type="entry name" value="GATase1_AraC_1"/>
    <property type="match status" value="1"/>
</dbReference>
<dbReference type="Gene3D" id="3.40.50.880">
    <property type="match status" value="1"/>
</dbReference>
<dbReference type="InterPro" id="IPR029062">
    <property type="entry name" value="Class_I_gatase-like"/>
</dbReference>
<dbReference type="AlphaFoldDB" id="A0A161IMG7"/>
<protein>
    <submittedName>
        <fullName evidence="5">HTH-type transcriptional regulator CdhR</fullName>
    </submittedName>
</protein>
<dbReference type="Gene3D" id="1.10.10.60">
    <property type="entry name" value="Homeodomain-like"/>
    <property type="match status" value="1"/>
</dbReference>
<name>A0A161IMG7_9MICO</name>
<dbReference type="RefSeq" id="WP_068203032.1">
    <property type="nucleotide sequence ID" value="NZ_CP014209.1"/>
</dbReference>
<dbReference type="SUPFAM" id="SSF46689">
    <property type="entry name" value="Homeodomain-like"/>
    <property type="match status" value="2"/>
</dbReference>
<dbReference type="EMBL" id="CP014209">
    <property type="protein sequence ID" value="ANC31800.1"/>
    <property type="molecule type" value="Genomic_DNA"/>
</dbReference>
<dbReference type="Proteomes" id="UP000076794">
    <property type="component" value="Chromosome"/>
</dbReference>
<dbReference type="SMART" id="SM00342">
    <property type="entry name" value="HTH_ARAC"/>
    <property type="match status" value="1"/>
</dbReference>
<feature type="domain" description="HTH araC/xylS-type" evidence="4">
    <location>
        <begin position="221"/>
        <end position="319"/>
    </location>
</feature>
<dbReference type="PATRIC" id="fig|1300344.3.peg.2269"/>
<reference evidence="5 6" key="1">
    <citation type="submission" date="2016-01" db="EMBL/GenBank/DDBJ databases">
        <title>Complete genome sequence of a soil Actinobacterium, Isoptericola dokdonensis DS-3.</title>
        <authorList>
            <person name="Kwon S.-K."/>
            <person name="Kim J.F."/>
        </authorList>
    </citation>
    <scope>NUCLEOTIDE SEQUENCE [LARGE SCALE GENOMIC DNA]</scope>
    <source>
        <strain evidence="5 6">DS-3</strain>
    </source>
</reference>
<dbReference type="Pfam" id="PF01965">
    <property type="entry name" value="DJ-1_PfpI"/>
    <property type="match status" value="1"/>
</dbReference>
<gene>
    <name evidence="5" type="primary">cdhR_2</name>
    <name evidence="5" type="ORF">I598_2260</name>
</gene>
<evidence type="ECO:0000259" key="4">
    <source>
        <dbReference type="PROSITE" id="PS01124"/>
    </source>
</evidence>
<dbReference type="InterPro" id="IPR002818">
    <property type="entry name" value="DJ-1/PfpI"/>
</dbReference>
<dbReference type="GO" id="GO:0003700">
    <property type="term" value="F:DNA-binding transcription factor activity"/>
    <property type="evidence" value="ECO:0007669"/>
    <property type="project" value="InterPro"/>
</dbReference>
<evidence type="ECO:0000256" key="1">
    <source>
        <dbReference type="ARBA" id="ARBA00023015"/>
    </source>
</evidence>
<dbReference type="PANTHER" id="PTHR43130">
    <property type="entry name" value="ARAC-FAMILY TRANSCRIPTIONAL REGULATOR"/>
    <property type="match status" value="1"/>
</dbReference>
<keyword evidence="3" id="KW-0804">Transcription</keyword>
<evidence type="ECO:0000313" key="6">
    <source>
        <dbReference type="Proteomes" id="UP000076794"/>
    </source>
</evidence>
<dbReference type="Pfam" id="PF12833">
    <property type="entry name" value="HTH_18"/>
    <property type="match status" value="1"/>
</dbReference>
<dbReference type="STRING" id="1300344.I598_2260"/>
<accession>A0A161IMG7</accession>
<keyword evidence="2" id="KW-0238">DNA-binding</keyword>
<dbReference type="KEGG" id="ido:I598_2260"/>
<dbReference type="InterPro" id="IPR018060">
    <property type="entry name" value="HTH_AraC"/>
</dbReference>
<sequence length="330" mass="34902">MTTRPVAVIAYDGAELLDIACITTPFYLANHVVPTHDAYDVRVVSLDGGPVRTESGLTLHADGALQLLAGPVDTVVVSGGLGHLHAATLAPLLHHVRRLAADSRRVASVCTGTSVLAAAGLLDGRRATTHWRFAADLARRHPEVTVDPDPIFVRDGNVATAAGVTSALDLTLAFIEEDLGSRVARIVAQNLVTYLQRPGNQAQMSLFTAQVGAADEHGTVREAVGFITTHLDGDLSTGAVAAAVGVSPRHLGRLFRDHTGRPPAQFVRRARIEAAARLLESTTLPVATVAHRCGFRSAEALRQSFTSHYATSPTSYRTRFARAAAEGPAP</sequence>
<proteinExistence type="predicted"/>
<dbReference type="InterPro" id="IPR052158">
    <property type="entry name" value="INH-QAR"/>
</dbReference>
<dbReference type="OrthoDB" id="3992151at2"/>
<evidence type="ECO:0000256" key="3">
    <source>
        <dbReference type="ARBA" id="ARBA00023163"/>
    </source>
</evidence>